<dbReference type="InterPro" id="IPR002737">
    <property type="entry name" value="MEMO1_fam"/>
</dbReference>
<dbReference type="Gene3D" id="3.40.830.10">
    <property type="entry name" value="LigB-like"/>
    <property type="match status" value="1"/>
</dbReference>
<dbReference type="EMBL" id="CACVKT020004598">
    <property type="protein sequence ID" value="CAC5390733.1"/>
    <property type="molecule type" value="Genomic_DNA"/>
</dbReference>
<organism evidence="2 3">
    <name type="scientific">Mytilus coruscus</name>
    <name type="common">Sea mussel</name>
    <dbReference type="NCBI Taxonomy" id="42192"/>
    <lineage>
        <taxon>Eukaryota</taxon>
        <taxon>Metazoa</taxon>
        <taxon>Spiralia</taxon>
        <taxon>Lophotrochozoa</taxon>
        <taxon>Mollusca</taxon>
        <taxon>Bivalvia</taxon>
        <taxon>Autobranchia</taxon>
        <taxon>Pteriomorphia</taxon>
        <taxon>Mytilida</taxon>
        <taxon>Mytiloidea</taxon>
        <taxon>Mytilidae</taxon>
        <taxon>Mytilinae</taxon>
        <taxon>Mytilus</taxon>
    </lineage>
</organism>
<sequence length="334" mass="37786">MKLPDPRLNINKGARKQIFNKIGSKMSKVRRATHAGSWYTDDGAELSSQLSGWLAPAKPIQSPARAIIAPHAGYYYCGACGGHAYKQIDPTHIKRVFILGPSHHVRLSGCALTATEKYQTPLYDLVVDSQMNEELYATGRFETMKIDTDEDEHSIEMQLPYIAKVMERRQGHFTIIPVLVGSLSVDKEETYGRIFANYLADPENLFVISSDFCHWGQRFHYTYHDQSCGQIWQSIEALDKMGMDIIESLNPAQFTDYLKQYHNTICGRYPIGVLLNAVHTITKNGNGHKMSFKFVKYAQSSQCKSMRDSSVSYASGALRITDNGCYFKQERTLQ</sequence>
<dbReference type="HAMAP" id="MF_00055">
    <property type="entry name" value="MEMO1"/>
    <property type="match status" value="1"/>
</dbReference>
<evidence type="ECO:0000313" key="2">
    <source>
        <dbReference type="EMBL" id="CAC5390733.1"/>
    </source>
</evidence>
<evidence type="ECO:0000313" key="3">
    <source>
        <dbReference type="Proteomes" id="UP000507470"/>
    </source>
</evidence>
<reference evidence="2 3" key="1">
    <citation type="submission" date="2020-06" db="EMBL/GenBank/DDBJ databases">
        <authorList>
            <person name="Li R."/>
            <person name="Bekaert M."/>
        </authorList>
    </citation>
    <scope>NUCLEOTIDE SEQUENCE [LARGE SCALE GENOMIC DNA]</scope>
    <source>
        <strain evidence="3">wild</strain>
    </source>
</reference>
<dbReference type="Proteomes" id="UP000507470">
    <property type="component" value="Unassembled WGS sequence"/>
</dbReference>
<dbReference type="Pfam" id="PF01875">
    <property type="entry name" value="Memo"/>
    <property type="match status" value="1"/>
</dbReference>
<accession>A0A6J8C3C7</accession>
<protein>
    <submittedName>
        <fullName evidence="2">MEMO1</fullName>
    </submittedName>
</protein>
<dbReference type="NCBIfam" id="TIGR04336">
    <property type="entry name" value="AmmeMemoSam_B"/>
    <property type="match status" value="1"/>
</dbReference>
<proteinExistence type="inferred from homology"/>
<dbReference type="CDD" id="cd07361">
    <property type="entry name" value="MEMO_like"/>
    <property type="match status" value="1"/>
</dbReference>
<dbReference type="PANTHER" id="PTHR11060">
    <property type="entry name" value="PROTEIN MEMO1"/>
    <property type="match status" value="1"/>
</dbReference>
<evidence type="ECO:0000256" key="1">
    <source>
        <dbReference type="ARBA" id="ARBA00006315"/>
    </source>
</evidence>
<dbReference type="OrthoDB" id="417112at2759"/>
<gene>
    <name evidence="2" type="ORF">MCOR_25812</name>
</gene>
<keyword evidence="3" id="KW-1185">Reference proteome</keyword>
<name>A0A6J8C3C7_MYTCO</name>
<dbReference type="PANTHER" id="PTHR11060:SF0">
    <property type="entry name" value="PROTEIN MEMO1"/>
    <property type="match status" value="1"/>
</dbReference>
<comment type="similarity">
    <text evidence="1">Belongs to the MEMO1 family.</text>
</comment>
<dbReference type="AlphaFoldDB" id="A0A6J8C3C7"/>